<sequence>MTRAEPTPLGPPPGRPAHEGESVPRALRASALALVLLAAACDSGGSSGGGTGFALSPSTPSAKGDIASFSWGLYAEPPGLDYATAFDYPQNEILSNVCESLMRWTPQLTLEPGLAQEVRRPDPLTFVYRIRPGVRFHGGGTVTADDVVHSLNRHRDPAVGSTWVSAFEHVASIAKSGPLEVTVKLKSPDALFPQWMATSAGTVASARSLKSEGTRFGTPDGKVDCTGPFTLGRWNKGHSIEVDRFDGYWGRRARSGKVIFKIITDENARTNALLNGDTDGGYLLNPNSYAKLKGGGGLYFGRGATTVNLNVTNLKGTLGDVRVRKALSLALDRKGFVKAGLQGNGVPTSSLVTKDVWPQGVDGGTGLPSPETDIAAARRLVQDAGAVGRTVTVATSQIGPDVSLLATAVQAAGTRIGLKVDLRTVAPDAFTALFSDPKAREGIDAFPETYYLSVTDPLSMYRIFRTGQFENYQGFSDPAYDRAVDAADTEYDPVKRARLTQEVQRLESRQYLWIPVAEYPMSLFLNKRITGAPTSIAFMYYPWAADVGAAR</sequence>
<reference evidence="3 4" key="1">
    <citation type="submission" date="2018-10" db="EMBL/GenBank/DDBJ databases">
        <title>Isolation from soil.</title>
        <authorList>
            <person name="Hu J."/>
        </authorList>
    </citation>
    <scope>NUCLEOTIDE SEQUENCE [LARGE SCALE GENOMIC DNA]</scope>
    <source>
        <strain evidence="3 4">NEAU-Ht49</strain>
    </source>
</reference>
<feature type="region of interest" description="Disordered" evidence="1">
    <location>
        <begin position="1"/>
        <end position="23"/>
    </location>
</feature>
<dbReference type="GO" id="GO:0043190">
    <property type="term" value="C:ATP-binding cassette (ABC) transporter complex"/>
    <property type="evidence" value="ECO:0007669"/>
    <property type="project" value="InterPro"/>
</dbReference>
<proteinExistence type="predicted"/>
<dbReference type="SUPFAM" id="SSF53850">
    <property type="entry name" value="Periplasmic binding protein-like II"/>
    <property type="match status" value="1"/>
</dbReference>
<dbReference type="InterPro" id="IPR030678">
    <property type="entry name" value="Peptide/Ni-bd"/>
</dbReference>
<dbReference type="Gene3D" id="3.40.190.10">
    <property type="entry name" value="Periplasmic binding protein-like II"/>
    <property type="match status" value="1"/>
</dbReference>
<accession>A0A3M2M6N3</accession>
<evidence type="ECO:0000313" key="3">
    <source>
        <dbReference type="EMBL" id="RMI45464.1"/>
    </source>
</evidence>
<name>A0A3M2M6N3_9ACTN</name>
<dbReference type="GO" id="GO:0042597">
    <property type="term" value="C:periplasmic space"/>
    <property type="evidence" value="ECO:0007669"/>
    <property type="project" value="UniProtKB-ARBA"/>
</dbReference>
<dbReference type="GO" id="GO:0015833">
    <property type="term" value="P:peptide transport"/>
    <property type="evidence" value="ECO:0007669"/>
    <property type="project" value="TreeGrafter"/>
</dbReference>
<dbReference type="EMBL" id="RFFG01000013">
    <property type="protein sequence ID" value="RMI45464.1"/>
    <property type="molecule type" value="Genomic_DNA"/>
</dbReference>
<dbReference type="PIRSF" id="PIRSF002741">
    <property type="entry name" value="MppA"/>
    <property type="match status" value="1"/>
</dbReference>
<dbReference type="OrthoDB" id="5243526at2"/>
<gene>
    <name evidence="3" type="ORF">EBO15_09625</name>
</gene>
<evidence type="ECO:0000259" key="2">
    <source>
        <dbReference type="Pfam" id="PF00496"/>
    </source>
</evidence>
<dbReference type="InterPro" id="IPR039424">
    <property type="entry name" value="SBP_5"/>
</dbReference>
<evidence type="ECO:0000313" key="4">
    <source>
        <dbReference type="Proteomes" id="UP000282674"/>
    </source>
</evidence>
<keyword evidence="4" id="KW-1185">Reference proteome</keyword>
<evidence type="ECO:0000256" key="1">
    <source>
        <dbReference type="SAM" id="MobiDB-lite"/>
    </source>
</evidence>
<feature type="domain" description="Solute-binding protein family 5" evidence="2">
    <location>
        <begin position="110"/>
        <end position="467"/>
    </location>
</feature>
<dbReference type="Pfam" id="PF00496">
    <property type="entry name" value="SBP_bac_5"/>
    <property type="match status" value="1"/>
</dbReference>
<dbReference type="Gene3D" id="3.10.105.10">
    <property type="entry name" value="Dipeptide-binding Protein, Domain 3"/>
    <property type="match status" value="1"/>
</dbReference>
<comment type="caution">
    <text evidence="3">The sequence shown here is derived from an EMBL/GenBank/DDBJ whole genome shotgun (WGS) entry which is preliminary data.</text>
</comment>
<dbReference type="GO" id="GO:1904680">
    <property type="term" value="F:peptide transmembrane transporter activity"/>
    <property type="evidence" value="ECO:0007669"/>
    <property type="project" value="TreeGrafter"/>
</dbReference>
<organism evidence="3 4">
    <name type="scientific">Actinomadura harenae</name>
    <dbReference type="NCBI Taxonomy" id="2483351"/>
    <lineage>
        <taxon>Bacteria</taxon>
        <taxon>Bacillati</taxon>
        <taxon>Actinomycetota</taxon>
        <taxon>Actinomycetes</taxon>
        <taxon>Streptosporangiales</taxon>
        <taxon>Thermomonosporaceae</taxon>
        <taxon>Actinomadura</taxon>
    </lineage>
</organism>
<dbReference type="Proteomes" id="UP000282674">
    <property type="component" value="Unassembled WGS sequence"/>
</dbReference>
<dbReference type="CDD" id="cd00995">
    <property type="entry name" value="PBP2_NikA_DppA_OppA_like"/>
    <property type="match status" value="1"/>
</dbReference>
<dbReference type="AlphaFoldDB" id="A0A3M2M6N3"/>
<dbReference type="PANTHER" id="PTHR30290">
    <property type="entry name" value="PERIPLASMIC BINDING COMPONENT OF ABC TRANSPORTER"/>
    <property type="match status" value="1"/>
</dbReference>
<dbReference type="InterPro" id="IPR000914">
    <property type="entry name" value="SBP_5_dom"/>
</dbReference>
<dbReference type="Gene3D" id="3.90.76.10">
    <property type="entry name" value="Dipeptide-binding Protein, Domain 1"/>
    <property type="match status" value="1"/>
</dbReference>
<protein>
    <submittedName>
        <fullName evidence="3">ABC transporter substrate-binding protein</fullName>
    </submittedName>
</protein>